<proteinExistence type="predicted"/>
<dbReference type="RefSeq" id="WP_260975793.1">
    <property type="nucleotide sequence ID" value="NZ_JAOANI010000015.1"/>
</dbReference>
<evidence type="ECO:0000313" key="2">
    <source>
        <dbReference type="Proteomes" id="UP001147830"/>
    </source>
</evidence>
<gene>
    <name evidence="1" type="ORF">NYR02_07700</name>
</gene>
<evidence type="ECO:0000313" key="1">
    <source>
        <dbReference type="EMBL" id="MCT7358897.1"/>
    </source>
</evidence>
<protein>
    <submittedName>
        <fullName evidence="1">Uncharacterized protein</fullName>
    </submittedName>
</protein>
<keyword evidence="2" id="KW-1185">Reference proteome</keyword>
<name>A0A9X2WEG4_9GAMM</name>
<dbReference type="EMBL" id="JAOANI010000015">
    <property type="protein sequence ID" value="MCT7358897.1"/>
    <property type="molecule type" value="Genomic_DNA"/>
</dbReference>
<sequence length="753" mass="74786">MHPLSLPFKASILATTIALTACGGDSSGGSSTPSGLSGNPVGTAVISVKGGNANYQAGSGGSIEIEKKYSAAPLNITVNGLPDTNHQLPAVTVNLGSNPANITTSTTVSVDTTGITSGTLYLRGNRMFRYDGAVSDGPSPVPVLSKESTMITGIKVASGAVLTLDYNGSNGNLYLYNDIQNDGEITVAAAAMPANVADLSFYLFNYVGSGSINLAGKETGQRGGDFEMYANIVNNSGNIVTSGADGDASTVVGNSGYVRIFSQAAIANSGAIQTSAGSSSGSRTAPGANIEMYSLRDLVNSGNLTASAGSGVNSTSRYSGGSIRLGAGSLLLNTGNLTTDGADSVLNATETDGGEGGFGGEITLSLSGEGAEGLAYAAPRLVNTGTLQANGGDSAYDSYVAGRGGNIRIDVEESDYGNEVPSNPALVVVSGNLLAEGGNATAVSGSGEGFGAQGGNIDISHDAQINSELPTQIVGYARLDASGGDALRSGSGGSIEITGESNSDDEDDAVTYAPAPSIKVATDLLLNGGQVVTSETLSAIARAGNGGSTYLGTYTGHAFLQPELSFSFDGNVSATADDVSNASDGSGGFFLIRAPHKATIRGTISLNGSNDTAVPADGENDGYNEGGNGGAVFVSSQFSLVDFNAQVSANGGAGQLEGGDGGFLMLASAKGSAINGSISVAGGNASATEVNGDETFGGHGGMLSIDSGDLRNNLRASYTITAGTGTTAGISGGVYVDTNCIVGICSNRGPMIP</sequence>
<accession>A0A9X2WEG4</accession>
<comment type="caution">
    <text evidence="1">The sequence shown here is derived from an EMBL/GenBank/DDBJ whole genome shotgun (WGS) entry which is preliminary data.</text>
</comment>
<organism evidence="1 2">
    <name type="scientific">Thalassolituus pacificus</name>
    <dbReference type="NCBI Taxonomy" id="2975440"/>
    <lineage>
        <taxon>Bacteria</taxon>
        <taxon>Pseudomonadati</taxon>
        <taxon>Pseudomonadota</taxon>
        <taxon>Gammaproteobacteria</taxon>
        <taxon>Oceanospirillales</taxon>
        <taxon>Oceanospirillaceae</taxon>
        <taxon>Thalassolituus</taxon>
    </lineage>
</organism>
<reference evidence="1" key="1">
    <citation type="journal article" date="2022" name="Front. Microbiol.">
        <title>Genome-based taxonomic rearrangement of Oceanobacter-related bacteria including the description of Thalassolituus hydrocarbonoclasticus sp. nov. and Thalassolituus pacificus sp. nov. and emended description of the genus Thalassolituus.</title>
        <authorList>
            <person name="Dong C."/>
            <person name="Wei L."/>
            <person name="Wang J."/>
            <person name="Lai Q."/>
            <person name="Huang Z."/>
            <person name="Shao Z."/>
        </authorList>
    </citation>
    <scope>NUCLEOTIDE SEQUENCE</scope>
    <source>
        <strain evidence="1">59MF3M-4</strain>
    </source>
</reference>
<dbReference type="Proteomes" id="UP001147830">
    <property type="component" value="Unassembled WGS sequence"/>
</dbReference>
<dbReference type="AlphaFoldDB" id="A0A9X2WEG4"/>
<reference evidence="1" key="2">
    <citation type="submission" date="2022-08" db="EMBL/GenBank/DDBJ databases">
        <authorList>
            <person name="Dong C."/>
        </authorList>
    </citation>
    <scope>NUCLEOTIDE SEQUENCE</scope>
    <source>
        <strain evidence="1">59MF3M-4</strain>
    </source>
</reference>